<dbReference type="InterPro" id="IPR006104">
    <property type="entry name" value="Glyco_hydro_2_N"/>
</dbReference>
<dbReference type="Gene3D" id="2.60.40.10">
    <property type="entry name" value="Immunoglobulins"/>
    <property type="match status" value="2"/>
</dbReference>
<dbReference type="Proteomes" id="UP001589709">
    <property type="component" value="Unassembled WGS sequence"/>
</dbReference>
<feature type="domain" description="Glycoside hydrolase family 2 immunoglobulin-like beta-sandwich" evidence="4">
    <location>
        <begin position="245"/>
        <end position="347"/>
    </location>
</feature>
<keyword evidence="2 7" id="KW-0378">Hydrolase</keyword>
<evidence type="ECO:0000313" key="7">
    <source>
        <dbReference type="EMBL" id="MFB9467450.1"/>
    </source>
</evidence>
<dbReference type="InterPro" id="IPR051913">
    <property type="entry name" value="GH2_Domain-Containing"/>
</dbReference>
<dbReference type="InterPro" id="IPR013783">
    <property type="entry name" value="Ig-like_fold"/>
</dbReference>
<evidence type="ECO:0000259" key="5">
    <source>
        <dbReference type="Pfam" id="PF02836"/>
    </source>
</evidence>
<dbReference type="SUPFAM" id="SSF49785">
    <property type="entry name" value="Galactose-binding domain-like"/>
    <property type="match status" value="1"/>
</dbReference>
<dbReference type="PANTHER" id="PTHR42732:SF1">
    <property type="entry name" value="BETA-MANNOSIDASE"/>
    <property type="match status" value="1"/>
</dbReference>
<dbReference type="Gene3D" id="3.20.20.80">
    <property type="entry name" value="Glycosidases"/>
    <property type="match status" value="1"/>
</dbReference>
<dbReference type="SUPFAM" id="SSF49303">
    <property type="entry name" value="beta-Galactosidase/glucuronidase domain"/>
    <property type="match status" value="1"/>
</dbReference>
<dbReference type="SUPFAM" id="SSF51445">
    <property type="entry name" value="(Trans)glycosidases"/>
    <property type="match status" value="1"/>
</dbReference>
<dbReference type="InterPro" id="IPR036156">
    <property type="entry name" value="Beta-gal/glucu_dom_sf"/>
</dbReference>
<dbReference type="EMBL" id="JBHMCY010000108">
    <property type="protein sequence ID" value="MFB9467450.1"/>
    <property type="molecule type" value="Genomic_DNA"/>
</dbReference>
<organism evidence="7 8">
    <name type="scientific">Streptomyces cinereospinus</name>
    <dbReference type="NCBI Taxonomy" id="285561"/>
    <lineage>
        <taxon>Bacteria</taxon>
        <taxon>Bacillati</taxon>
        <taxon>Actinomycetota</taxon>
        <taxon>Actinomycetes</taxon>
        <taxon>Kitasatosporales</taxon>
        <taxon>Streptomycetaceae</taxon>
        <taxon>Streptomyces</taxon>
    </lineage>
</organism>
<dbReference type="InterPro" id="IPR006101">
    <property type="entry name" value="Glyco_hydro_2"/>
</dbReference>
<dbReference type="PANTHER" id="PTHR42732">
    <property type="entry name" value="BETA-GALACTOSIDASE"/>
    <property type="match status" value="1"/>
</dbReference>
<evidence type="ECO:0000256" key="2">
    <source>
        <dbReference type="ARBA" id="ARBA00022801"/>
    </source>
</evidence>
<dbReference type="InterPro" id="IPR006311">
    <property type="entry name" value="TAT_signal"/>
</dbReference>
<evidence type="ECO:0000256" key="1">
    <source>
        <dbReference type="ARBA" id="ARBA00007401"/>
    </source>
</evidence>
<reference evidence="7 8" key="1">
    <citation type="submission" date="2024-09" db="EMBL/GenBank/DDBJ databases">
        <authorList>
            <person name="Sun Q."/>
            <person name="Mori K."/>
        </authorList>
    </citation>
    <scope>NUCLEOTIDE SEQUENCE [LARGE SCALE GENOMIC DNA]</scope>
    <source>
        <strain evidence="7 8">JCM 6917</strain>
    </source>
</reference>
<dbReference type="InterPro" id="IPR006103">
    <property type="entry name" value="Glyco_hydro_2_cat"/>
</dbReference>
<feature type="domain" description="Glycosyl hydrolases family 2 sugar binding" evidence="6">
    <location>
        <begin position="123"/>
        <end position="222"/>
    </location>
</feature>
<evidence type="ECO:0000256" key="3">
    <source>
        <dbReference type="ARBA" id="ARBA00023295"/>
    </source>
</evidence>
<proteinExistence type="inferred from homology"/>
<comment type="similarity">
    <text evidence="1">Belongs to the glycosyl hydrolase 2 family.</text>
</comment>
<dbReference type="Pfam" id="PF02837">
    <property type="entry name" value="Glyco_hydro_2_N"/>
    <property type="match status" value="1"/>
</dbReference>
<sequence length="738" mass="80195">MNLNPLPESGAGTRRPEALSLIPHGGHAMEELSSRRQVLGVMAGGVLAAFAAGGSAAAAPVAAQIYTPPAVRTRLNLNSGWRFYKGDVTGAHAPAYDDGDWDSLSVPHSWNALDGANGGNNYYRGVGWYRKHVTVPATLSGKMLFLQFAGANQVADVWVDGVHLGRHRGGYSRFRFGVTDVLEPGRDCVIAVKVTNAPDPDIAPLDADYTFEGGIYRNVSLHAVDRLGVRMLDYAGPGVYLRQRSVTAAAGTVDVKTRIFNNNGASRSVVVRAVFTDTDGTVMAEESSAPRTIGANSGLDVTQTLTIIRPRLWNGLADPHQYRAHVEIVDASTNTVTDVVTEPLGLRSFSLDATTGFSLNGKHLSLHGVNLHQDRAVDGWAVSDADHTQDFALIKELGATAVRMAHYQHDQKDYNLADATGVVVWAEIPLVNHITRSSGFTASTRDQLRELIRQNYNHPSIAFWGIGNEQRTDDGPTNTLLAELAAIVRSEDPDRISTYANNLGDDADVAAHADTTGYNKYFGWYGGSYNDAGGWADRLHQADPQRTFAVSEYGAGANTTQHALNPPAPSPGGQWHPEEYQALLHEAAWRQFSSRSYIWGTFVWNMFDFAADGRNEGGQPGINDKGLVTRDRSTRKDAFYWYKANWATAPTLYITSRRWTTRTQAATELKVYSNAAEVTAVLNGVPLAVRRSTDRVFRWSDVTLRPGPNTVTVTASIDGVTHTDTVTWTLATDGLAGN</sequence>
<evidence type="ECO:0000259" key="4">
    <source>
        <dbReference type="Pfam" id="PF00703"/>
    </source>
</evidence>
<dbReference type="GO" id="GO:0016787">
    <property type="term" value="F:hydrolase activity"/>
    <property type="evidence" value="ECO:0007669"/>
    <property type="project" value="UniProtKB-KW"/>
</dbReference>
<evidence type="ECO:0000313" key="8">
    <source>
        <dbReference type="Proteomes" id="UP001589709"/>
    </source>
</evidence>
<dbReference type="Pfam" id="PF02836">
    <property type="entry name" value="Glyco_hydro_2_C"/>
    <property type="match status" value="1"/>
</dbReference>
<feature type="domain" description="Glycoside hydrolase family 2 catalytic" evidence="5">
    <location>
        <begin position="357"/>
        <end position="644"/>
    </location>
</feature>
<keyword evidence="3" id="KW-0326">Glycosidase</keyword>
<name>A0ABV5NAX9_9ACTN</name>
<dbReference type="InterPro" id="IPR017853">
    <property type="entry name" value="GH"/>
</dbReference>
<dbReference type="PROSITE" id="PS51318">
    <property type="entry name" value="TAT"/>
    <property type="match status" value="1"/>
</dbReference>
<dbReference type="PRINTS" id="PR00132">
    <property type="entry name" value="GLHYDRLASE2"/>
</dbReference>
<gene>
    <name evidence="7" type="ORF">ACFF45_33395</name>
</gene>
<keyword evidence="8" id="KW-1185">Reference proteome</keyword>
<protein>
    <submittedName>
        <fullName evidence="7">Glycoside hydrolase family 2 protein</fullName>
    </submittedName>
</protein>
<evidence type="ECO:0000259" key="6">
    <source>
        <dbReference type="Pfam" id="PF02837"/>
    </source>
</evidence>
<dbReference type="RefSeq" id="WP_381350701.1">
    <property type="nucleotide sequence ID" value="NZ_JBHMCY010000108.1"/>
</dbReference>
<dbReference type="InterPro" id="IPR008979">
    <property type="entry name" value="Galactose-bd-like_sf"/>
</dbReference>
<accession>A0ABV5NAX9</accession>
<dbReference type="InterPro" id="IPR006102">
    <property type="entry name" value="Ig-like_GH2"/>
</dbReference>
<dbReference type="Gene3D" id="2.60.120.260">
    <property type="entry name" value="Galactose-binding domain-like"/>
    <property type="match status" value="1"/>
</dbReference>
<comment type="caution">
    <text evidence="7">The sequence shown here is derived from an EMBL/GenBank/DDBJ whole genome shotgun (WGS) entry which is preliminary data.</text>
</comment>
<dbReference type="Pfam" id="PF00703">
    <property type="entry name" value="Glyco_hydro_2"/>
    <property type="match status" value="1"/>
</dbReference>